<accession>A0A165WWN9</accession>
<evidence type="ECO:0000313" key="2">
    <source>
        <dbReference type="Proteomes" id="UP000076798"/>
    </source>
</evidence>
<dbReference type="InterPro" id="IPR021109">
    <property type="entry name" value="Peptidase_aspartic_dom_sf"/>
</dbReference>
<reference evidence="1 2" key="1">
    <citation type="journal article" date="2016" name="Mol. Biol. Evol.">
        <title>Comparative Genomics of Early-Diverging Mushroom-Forming Fungi Provides Insights into the Origins of Lignocellulose Decay Capabilities.</title>
        <authorList>
            <person name="Nagy L.G."/>
            <person name="Riley R."/>
            <person name="Tritt A."/>
            <person name="Adam C."/>
            <person name="Daum C."/>
            <person name="Floudas D."/>
            <person name="Sun H."/>
            <person name="Yadav J.S."/>
            <person name="Pangilinan J."/>
            <person name="Larsson K.H."/>
            <person name="Matsuura K."/>
            <person name="Barry K."/>
            <person name="Labutti K."/>
            <person name="Kuo R."/>
            <person name="Ohm R.A."/>
            <person name="Bhattacharya S.S."/>
            <person name="Shirouzu T."/>
            <person name="Yoshinaga Y."/>
            <person name="Martin F.M."/>
            <person name="Grigoriev I.V."/>
            <person name="Hibbett D.S."/>
        </authorList>
    </citation>
    <scope>NUCLEOTIDE SEQUENCE [LARGE SCALE GENOMIC DNA]</scope>
    <source>
        <strain evidence="1 2">HHB10207 ss-3</strain>
    </source>
</reference>
<evidence type="ECO:0000313" key="1">
    <source>
        <dbReference type="EMBL" id="KZT31597.1"/>
    </source>
</evidence>
<dbReference type="Proteomes" id="UP000076798">
    <property type="component" value="Unassembled WGS sequence"/>
</dbReference>
<gene>
    <name evidence="1" type="ORF">SISSUDRAFT_969273</name>
</gene>
<dbReference type="Gene3D" id="2.40.70.10">
    <property type="entry name" value="Acid Proteases"/>
    <property type="match status" value="1"/>
</dbReference>
<feature type="non-terminal residue" evidence="1">
    <location>
        <position position="1"/>
    </location>
</feature>
<dbReference type="OrthoDB" id="5596707at2759"/>
<evidence type="ECO:0008006" key="3">
    <source>
        <dbReference type="Google" id="ProtNLM"/>
    </source>
</evidence>
<keyword evidence="2" id="KW-1185">Reference proteome</keyword>
<dbReference type="STRING" id="1314776.A0A165WWN9"/>
<protein>
    <recommendedName>
        <fullName evidence="3">Peptidase A1 domain-containing protein</fullName>
    </recommendedName>
</protein>
<feature type="non-terminal residue" evidence="1">
    <location>
        <position position="77"/>
    </location>
</feature>
<proteinExistence type="predicted"/>
<organism evidence="1 2">
    <name type="scientific">Sistotremastrum suecicum HHB10207 ss-3</name>
    <dbReference type="NCBI Taxonomy" id="1314776"/>
    <lineage>
        <taxon>Eukaryota</taxon>
        <taxon>Fungi</taxon>
        <taxon>Dikarya</taxon>
        <taxon>Basidiomycota</taxon>
        <taxon>Agaricomycotina</taxon>
        <taxon>Agaricomycetes</taxon>
        <taxon>Sistotremastrales</taxon>
        <taxon>Sistotremastraceae</taxon>
        <taxon>Sistotremastrum</taxon>
    </lineage>
</organism>
<sequence length="77" mass="8552">PEQGMEMETANTSLNRTEGKLANLPLTIGPLTVYVQIQVVKDSPVDMLLGMPFSTLVQSRYDTFDDGFMVLTCRDPN</sequence>
<dbReference type="EMBL" id="KV428522">
    <property type="protein sequence ID" value="KZT31597.1"/>
    <property type="molecule type" value="Genomic_DNA"/>
</dbReference>
<name>A0A165WWN9_9AGAM</name>
<dbReference type="AlphaFoldDB" id="A0A165WWN9"/>